<protein>
    <submittedName>
        <fullName evidence="2">Uncharacterized protein</fullName>
    </submittedName>
</protein>
<dbReference type="RefSeq" id="WP_009505899.1">
    <property type="nucleotide sequence ID" value="NZ_LIGK01000019.1"/>
</dbReference>
<name>A0A327Y4R1_9RHOB</name>
<feature type="chain" id="PRO_5016324226" evidence="1">
    <location>
        <begin position="26"/>
        <end position="164"/>
    </location>
</feature>
<dbReference type="Proteomes" id="UP000249165">
    <property type="component" value="Unassembled WGS sequence"/>
</dbReference>
<accession>A0A327Y4R1</accession>
<keyword evidence="1" id="KW-0732">Signal</keyword>
<feature type="signal peptide" evidence="1">
    <location>
        <begin position="1"/>
        <end position="25"/>
    </location>
</feature>
<reference evidence="2 3" key="1">
    <citation type="submission" date="2018-06" db="EMBL/GenBank/DDBJ databases">
        <title>Genomic Encyclopedia of Archaeal and Bacterial Type Strains, Phase II (KMG-II): from individual species to whole genera.</title>
        <authorList>
            <person name="Goeker M."/>
        </authorList>
    </citation>
    <scope>NUCLEOTIDE SEQUENCE [LARGE SCALE GENOMIC DNA]</scope>
    <source>
        <strain evidence="2 3">DSM 22011</strain>
    </source>
</reference>
<dbReference type="EMBL" id="QLMG01000023">
    <property type="protein sequence ID" value="RAK15417.1"/>
    <property type="molecule type" value="Genomic_DNA"/>
</dbReference>
<evidence type="ECO:0000256" key="1">
    <source>
        <dbReference type="SAM" id="SignalP"/>
    </source>
</evidence>
<evidence type="ECO:0000313" key="3">
    <source>
        <dbReference type="Proteomes" id="UP000249165"/>
    </source>
</evidence>
<sequence length="164" mass="16672">MTIRSTTTTGLAAVLAAALCTGAHAQSPDTDLTGQAKAAAQADAQARLEADVPLAPPPDTLAELVGTLSGDGVAVPMEDLPEGTTVETLLLGELPTDDSGSGNDAALDNALARAQTQLDMLQTRVDGDEVLTRALEDGGFSSDQVLGVYSVRDGTVALLIDDRA</sequence>
<proteinExistence type="predicted"/>
<organism evidence="2 3">
    <name type="scientific">Salipiger aestuarii</name>
    <dbReference type="NCBI Taxonomy" id="568098"/>
    <lineage>
        <taxon>Bacteria</taxon>
        <taxon>Pseudomonadati</taxon>
        <taxon>Pseudomonadota</taxon>
        <taxon>Alphaproteobacteria</taxon>
        <taxon>Rhodobacterales</taxon>
        <taxon>Roseobacteraceae</taxon>
        <taxon>Salipiger</taxon>
    </lineage>
</organism>
<gene>
    <name evidence="2" type="ORF">ATI53_102360</name>
</gene>
<keyword evidence="3" id="KW-1185">Reference proteome</keyword>
<comment type="caution">
    <text evidence="2">The sequence shown here is derived from an EMBL/GenBank/DDBJ whole genome shotgun (WGS) entry which is preliminary data.</text>
</comment>
<dbReference type="OrthoDB" id="7874602at2"/>
<dbReference type="AlphaFoldDB" id="A0A327Y4R1"/>
<evidence type="ECO:0000313" key="2">
    <source>
        <dbReference type="EMBL" id="RAK15417.1"/>
    </source>
</evidence>